<dbReference type="PANTHER" id="PTHR10434:SF11">
    <property type="entry name" value="1-ACYL-SN-GLYCEROL-3-PHOSPHATE ACYLTRANSFERASE"/>
    <property type="match status" value="1"/>
</dbReference>
<evidence type="ECO:0000256" key="1">
    <source>
        <dbReference type="ARBA" id="ARBA00005189"/>
    </source>
</evidence>
<organism evidence="5">
    <name type="scientific">Schlesneria paludicola</name>
    <dbReference type="NCBI Taxonomy" id="360056"/>
    <lineage>
        <taxon>Bacteria</taxon>
        <taxon>Pseudomonadati</taxon>
        <taxon>Planctomycetota</taxon>
        <taxon>Planctomycetia</taxon>
        <taxon>Planctomycetales</taxon>
        <taxon>Planctomycetaceae</taxon>
        <taxon>Schlesneria</taxon>
    </lineage>
</organism>
<accession>A0A7C4QH59</accession>
<evidence type="ECO:0000313" key="5">
    <source>
        <dbReference type="EMBL" id="HGT38681.1"/>
    </source>
</evidence>
<evidence type="ECO:0000256" key="3">
    <source>
        <dbReference type="ARBA" id="ARBA00023315"/>
    </source>
</evidence>
<dbReference type="SMART" id="SM00563">
    <property type="entry name" value="PlsC"/>
    <property type="match status" value="1"/>
</dbReference>
<dbReference type="GO" id="GO:0006654">
    <property type="term" value="P:phosphatidic acid biosynthetic process"/>
    <property type="evidence" value="ECO:0007669"/>
    <property type="project" value="TreeGrafter"/>
</dbReference>
<sequence length="222" mass="25574">MPEPAPLPDPCVRNAHWRTIQFLLQNVFSFWLRYRARGLDHLPPHGGALFVINHQSFLDPLLVGLPLRRPVSYLAREDLFRVPVIGWILRNTYVMPINRDAASTSSLREAIRRLQHGFYVGIFPEGTRTETGQISPLKPGFLLLLRRTEVPIIPVGIAGAFQAYPKGRWLPWPGTVRVVFGEPLSRDDLQKFSRDQEAELLAYVRRRMLDCQAAAERWRTER</sequence>
<evidence type="ECO:0000259" key="4">
    <source>
        <dbReference type="SMART" id="SM00563"/>
    </source>
</evidence>
<dbReference type="Pfam" id="PF01553">
    <property type="entry name" value="Acyltransferase"/>
    <property type="match status" value="1"/>
</dbReference>
<feature type="domain" description="Phospholipid/glycerol acyltransferase" evidence="4">
    <location>
        <begin position="48"/>
        <end position="160"/>
    </location>
</feature>
<protein>
    <submittedName>
        <fullName evidence="5">1-acyl-sn-glycerol-3-phosphate acyltransferase</fullName>
    </submittedName>
</protein>
<comment type="pathway">
    <text evidence="1">Lipid metabolism.</text>
</comment>
<name>A0A7C4QH59_9PLAN</name>
<keyword evidence="3 5" id="KW-0012">Acyltransferase</keyword>
<evidence type="ECO:0000256" key="2">
    <source>
        <dbReference type="ARBA" id="ARBA00022679"/>
    </source>
</evidence>
<dbReference type="PANTHER" id="PTHR10434">
    <property type="entry name" value="1-ACYL-SN-GLYCEROL-3-PHOSPHATE ACYLTRANSFERASE"/>
    <property type="match status" value="1"/>
</dbReference>
<dbReference type="GO" id="GO:0003841">
    <property type="term" value="F:1-acylglycerol-3-phosphate O-acyltransferase activity"/>
    <property type="evidence" value="ECO:0007669"/>
    <property type="project" value="TreeGrafter"/>
</dbReference>
<proteinExistence type="predicted"/>
<keyword evidence="2 5" id="KW-0808">Transferase</keyword>
<dbReference type="AlphaFoldDB" id="A0A7C4QH59"/>
<gene>
    <name evidence="5" type="ORF">ENS64_05390</name>
</gene>
<dbReference type="EMBL" id="DSVQ01000011">
    <property type="protein sequence ID" value="HGT38681.1"/>
    <property type="molecule type" value="Genomic_DNA"/>
</dbReference>
<dbReference type="InterPro" id="IPR002123">
    <property type="entry name" value="Plipid/glycerol_acylTrfase"/>
</dbReference>
<dbReference type="CDD" id="cd07989">
    <property type="entry name" value="LPLAT_AGPAT-like"/>
    <property type="match status" value="1"/>
</dbReference>
<dbReference type="SUPFAM" id="SSF69593">
    <property type="entry name" value="Glycerol-3-phosphate (1)-acyltransferase"/>
    <property type="match status" value="1"/>
</dbReference>
<comment type="caution">
    <text evidence="5">The sequence shown here is derived from an EMBL/GenBank/DDBJ whole genome shotgun (WGS) entry which is preliminary data.</text>
</comment>
<reference evidence="5" key="1">
    <citation type="journal article" date="2020" name="mSystems">
        <title>Genome- and Community-Level Interaction Insights into Carbon Utilization and Element Cycling Functions of Hydrothermarchaeota in Hydrothermal Sediment.</title>
        <authorList>
            <person name="Zhou Z."/>
            <person name="Liu Y."/>
            <person name="Xu W."/>
            <person name="Pan J."/>
            <person name="Luo Z.H."/>
            <person name="Li M."/>
        </authorList>
    </citation>
    <scope>NUCLEOTIDE SEQUENCE [LARGE SCALE GENOMIC DNA]</scope>
    <source>
        <strain evidence="5">SpSt-508</strain>
    </source>
</reference>